<dbReference type="InterPro" id="IPR050679">
    <property type="entry name" value="Bact_HTH_transcr_reg"/>
</dbReference>
<organism evidence="5 6">
    <name type="scientific">Oxobacter pfennigii</name>
    <dbReference type="NCBI Taxonomy" id="36849"/>
    <lineage>
        <taxon>Bacteria</taxon>
        <taxon>Bacillati</taxon>
        <taxon>Bacillota</taxon>
        <taxon>Clostridia</taxon>
        <taxon>Eubacteriales</taxon>
        <taxon>Clostridiaceae</taxon>
        <taxon>Oxobacter</taxon>
    </lineage>
</organism>
<dbReference type="GO" id="GO:0003677">
    <property type="term" value="F:DNA binding"/>
    <property type="evidence" value="ECO:0007669"/>
    <property type="project" value="UniProtKB-KW"/>
</dbReference>
<dbReference type="InterPro" id="IPR036390">
    <property type="entry name" value="WH_DNA-bd_sf"/>
</dbReference>
<evidence type="ECO:0000256" key="1">
    <source>
        <dbReference type="ARBA" id="ARBA00023015"/>
    </source>
</evidence>
<dbReference type="InterPro" id="IPR000524">
    <property type="entry name" value="Tscrpt_reg_HTH_GntR"/>
</dbReference>
<dbReference type="GO" id="GO:0003700">
    <property type="term" value="F:DNA-binding transcription factor activity"/>
    <property type="evidence" value="ECO:0007669"/>
    <property type="project" value="InterPro"/>
</dbReference>
<dbReference type="STRING" id="36849.OXPF_42670"/>
<dbReference type="Pfam" id="PF00392">
    <property type="entry name" value="GntR"/>
    <property type="match status" value="1"/>
</dbReference>
<dbReference type="EMBL" id="LKET01000068">
    <property type="protein sequence ID" value="KPU42482.1"/>
    <property type="molecule type" value="Genomic_DNA"/>
</dbReference>
<proteinExistence type="predicted"/>
<dbReference type="PROSITE" id="PS50949">
    <property type="entry name" value="HTH_GNTR"/>
    <property type="match status" value="1"/>
</dbReference>
<dbReference type="Gene3D" id="3.40.1410.10">
    <property type="entry name" value="Chorismate lyase-like"/>
    <property type="match status" value="1"/>
</dbReference>
<dbReference type="SUPFAM" id="SSF46785">
    <property type="entry name" value="Winged helix' DNA-binding domain"/>
    <property type="match status" value="1"/>
</dbReference>
<dbReference type="GO" id="GO:0045892">
    <property type="term" value="P:negative regulation of DNA-templated transcription"/>
    <property type="evidence" value="ECO:0007669"/>
    <property type="project" value="TreeGrafter"/>
</dbReference>
<dbReference type="InterPro" id="IPR028978">
    <property type="entry name" value="Chorismate_lyase_/UTRA_dom_sf"/>
</dbReference>
<dbReference type="InterPro" id="IPR036388">
    <property type="entry name" value="WH-like_DNA-bd_sf"/>
</dbReference>
<keyword evidence="1" id="KW-0805">Transcription regulation</keyword>
<dbReference type="Pfam" id="PF07702">
    <property type="entry name" value="UTRA"/>
    <property type="match status" value="1"/>
</dbReference>
<dbReference type="PRINTS" id="PR00035">
    <property type="entry name" value="HTHGNTR"/>
</dbReference>
<keyword evidence="3" id="KW-0804">Transcription</keyword>
<evidence type="ECO:0000313" key="5">
    <source>
        <dbReference type="EMBL" id="KPU42482.1"/>
    </source>
</evidence>
<dbReference type="SMART" id="SM00866">
    <property type="entry name" value="UTRA"/>
    <property type="match status" value="1"/>
</dbReference>
<dbReference type="AlphaFoldDB" id="A0A0P8WW56"/>
<dbReference type="Gene3D" id="1.10.10.10">
    <property type="entry name" value="Winged helix-like DNA-binding domain superfamily/Winged helix DNA-binding domain"/>
    <property type="match status" value="1"/>
</dbReference>
<dbReference type="InterPro" id="IPR011663">
    <property type="entry name" value="UTRA"/>
</dbReference>
<name>A0A0P8WW56_9CLOT</name>
<keyword evidence="2" id="KW-0238">DNA-binding</keyword>
<feature type="domain" description="HTH gntR-type" evidence="4">
    <location>
        <begin position="4"/>
        <end position="72"/>
    </location>
</feature>
<dbReference type="SUPFAM" id="SSF64288">
    <property type="entry name" value="Chorismate lyase-like"/>
    <property type="match status" value="1"/>
</dbReference>
<dbReference type="Proteomes" id="UP000050326">
    <property type="component" value="Unassembled WGS sequence"/>
</dbReference>
<gene>
    <name evidence="5" type="primary">yvoA</name>
    <name evidence="5" type="ORF">OXPF_42670</name>
</gene>
<dbReference type="SMART" id="SM00345">
    <property type="entry name" value="HTH_GNTR"/>
    <property type="match status" value="1"/>
</dbReference>
<protein>
    <submittedName>
        <fullName evidence="5">HTH-type transcriptional repressor YvoA</fullName>
    </submittedName>
</protein>
<evidence type="ECO:0000259" key="4">
    <source>
        <dbReference type="PROSITE" id="PS50949"/>
    </source>
</evidence>
<comment type="caution">
    <text evidence="5">The sequence shown here is derived from an EMBL/GenBank/DDBJ whole genome shotgun (WGS) entry which is preliminary data.</text>
</comment>
<dbReference type="FunFam" id="1.10.10.10:FF:000079">
    <property type="entry name" value="GntR family transcriptional regulator"/>
    <property type="match status" value="1"/>
</dbReference>
<evidence type="ECO:0000313" key="6">
    <source>
        <dbReference type="Proteomes" id="UP000050326"/>
    </source>
</evidence>
<dbReference type="PANTHER" id="PTHR44846">
    <property type="entry name" value="MANNOSYL-D-GLYCERATE TRANSPORT/METABOLISM SYSTEM REPRESSOR MNGR-RELATED"/>
    <property type="match status" value="1"/>
</dbReference>
<evidence type="ECO:0000256" key="3">
    <source>
        <dbReference type="ARBA" id="ARBA00023163"/>
    </source>
</evidence>
<dbReference type="CDD" id="cd07377">
    <property type="entry name" value="WHTH_GntR"/>
    <property type="match status" value="1"/>
</dbReference>
<accession>A0A0P8WW56</accession>
<dbReference type="PANTHER" id="PTHR44846:SF1">
    <property type="entry name" value="MANNOSYL-D-GLYCERATE TRANSPORT_METABOLISM SYSTEM REPRESSOR MNGR-RELATED"/>
    <property type="match status" value="1"/>
</dbReference>
<keyword evidence="6" id="KW-1185">Reference proteome</keyword>
<sequence length="238" mass="27123">MSNVPIYISIAEDIKEQIMAGKLAPKDIIPSEYTLCEQYNTSRMTVRRALSTLVTDGFIYSIPGKGYFVSEPKLGKYILEFDEKKSIGVKIDEEKLLNVDIINPTIELVYNLQIPQNKRVVTIKSLFLNNGNQVAYDEKYIPYYTGIPIVEEEISLMTFKDMVSNKSSSFALKKQLKIAVNKASKDIADLLDINPNKAIVIIEQKISDENYQPVGWRKIFCRNDYFNLSAVSTKKEDI</sequence>
<evidence type="ECO:0000256" key="2">
    <source>
        <dbReference type="ARBA" id="ARBA00023125"/>
    </source>
</evidence>
<reference evidence="5 6" key="1">
    <citation type="submission" date="2015-09" db="EMBL/GenBank/DDBJ databases">
        <title>Genome sequence of Oxobacter pfennigii DSM 3222.</title>
        <authorList>
            <person name="Poehlein A."/>
            <person name="Bengelsdorf F.R."/>
            <person name="Schiel-Bengelsdorf B."/>
            <person name="Duerre P."/>
            <person name="Daniel R."/>
        </authorList>
    </citation>
    <scope>NUCLEOTIDE SEQUENCE [LARGE SCALE GENOMIC DNA]</scope>
    <source>
        <strain evidence="5 6">DSM 3222</strain>
    </source>
</reference>